<reference evidence="2 3" key="1">
    <citation type="submission" date="2018-11" db="EMBL/GenBank/DDBJ databases">
        <title>Micromonospora sp. PPF5-17, a new actinomycetes isolated from a hot spring soil.</title>
        <authorList>
            <person name="Thawai C."/>
        </authorList>
    </citation>
    <scope>NUCLEOTIDE SEQUENCE [LARGE SCALE GENOMIC DNA]</scope>
    <source>
        <strain evidence="2 3">PPF5-17</strain>
    </source>
</reference>
<evidence type="ECO:0008006" key="4">
    <source>
        <dbReference type="Google" id="ProtNLM"/>
    </source>
</evidence>
<accession>A0ABX9WDK0</accession>
<comment type="caution">
    <text evidence="2">The sequence shown here is derived from an EMBL/GenBank/DDBJ whole genome shotgun (WGS) entry which is preliminary data.</text>
</comment>
<dbReference type="Proteomes" id="UP000280698">
    <property type="component" value="Unassembled WGS sequence"/>
</dbReference>
<keyword evidence="1" id="KW-0732">Signal</keyword>
<feature type="signal peptide" evidence="1">
    <location>
        <begin position="1"/>
        <end position="40"/>
    </location>
</feature>
<feature type="chain" id="PRO_5047153143" description="Peptidase inhibitor family I36" evidence="1">
    <location>
        <begin position="41"/>
        <end position="125"/>
    </location>
</feature>
<dbReference type="Pfam" id="PF03995">
    <property type="entry name" value="Inhibitor_I36"/>
    <property type="match status" value="1"/>
</dbReference>
<dbReference type="RefSeq" id="WP_123243133.1">
    <property type="nucleotide sequence ID" value="NZ_JAAHBY010000095.1"/>
</dbReference>
<organism evidence="2 3">
    <name type="scientific">Micromonospora solifontis</name>
    <dbReference type="NCBI Taxonomy" id="2487138"/>
    <lineage>
        <taxon>Bacteria</taxon>
        <taxon>Bacillati</taxon>
        <taxon>Actinomycetota</taxon>
        <taxon>Actinomycetes</taxon>
        <taxon>Micromonosporales</taxon>
        <taxon>Micromonosporaceae</taxon>
        <taxon>Micromonospora</taxon>
    </lineage>
</organism>
<evidence type="ECO:0000313" key="2">
    <source>
        <dbReference type="EMBL" id="RNL91008.1"/>
    </source>
</evidence>
<name>A0ABX9WDK0_9ACTN</name>
<evidence type="ECO:0000313" key="3">
    <source>
        <dbReference type="Proteomes" id="UP000280698"/>
    </source>
</evidence>
<dbReference type="EMBL" id="RJLN01000095">
    <property type="protein sequence ID" value="RNL91008.1"/>
    <property type="molecule type" value="Genomic_DNA"/>
</dbReference>
<sequence>MATRSQGNKLKAIGKRSAAIAAAATVGLSLGVAQPTAANAASCASPEVCTWSGTNYTGNVGYSYASPGVCYYNAGPIRSVINRTSRTITFYELSNCAISGFSTRTVGAGLSVSNLGITAYSYKAS</sequence>
<protein>
    <recommendedName>
        <fullName evidence="4">Peptidase inhibitor family I36</fullName>
    </recommendedName>
</protein>
<gene>
    <name evidence="2" type="ORF">EFE23_23700</name>
</gene>
<keyword evidence="3" id="KW-1185">Reference proteome</keyword>
<evidence type="ECO:0000256" key="1">
    <source>
        <dbReference type="SAM" id="SignalP"/>
    </source>
</evidence>
<proteinExistence type="predicted"/>